<proteinExistence type="predicted"/>
<accession>A0ABS6XQ07</accession>
<evidence type="ECO:0000313" key="1">
    <source>
        <dbReference type="EMBL" id="MBW4331485.1"/>
    </source>
</evidence>
<dbReference type="Proteomes" id="UP001197214">
    <property type="component" value="Unassembled WGS sequence"/>
</dbReference>
<organism evidence="1 2">
    <name type="scientific">Stakelama flava</name>
    <dbReference type="NCBI Taxonomy" id="2860338"/>
    <lineage>
        <taxon>Bacteria</taxon>
        <taxon>Pseudomonadati</taxon>
        <taxon>Pseudomonadota</taxon>
        <taxon>Alphaproteobacteria</taxon>
        <taxon>Sphingomonadales</taxon>
        <taxon>Sphingomonadaceae</taxon>
        <taxon>Stakelama</taxon>
    </lineage>
</organism>
<keyword evidence="2" id="KW-1185">Reference proteome</keyword>
<name>A0ABS6XQ07_9SPHN</name>
<comment type="caution">
    <text evidence="1">The sequence shown here is derived from an EMBL/GenBank/DDBJ whole genome shotgun (WGS) entry which is preliminary data.</text>
</comment>
<evidence type="ECO:0000313" key="2">
    <source>
        <dbReference type="Proteomes" id="UP001197214"/>
    </source>
</evidence>
<reference evidence="1 2" key="1">
    <citation type="submission" date="2021-07" db="EMBL/GenBank/DDBJ databases">
        <title>Stakelama flava sp. nov., a novel endophytic bacterium isolated from branch of Kandelia candel.</title>
        <authorList>
            <person name="Tuo L."/>
        </authorList>
    </citation>
    <scope>NUCLEOTIDE SEQUENCE [LARGE SCALE GENOMIC DNA]</scope>
    <source>
        <strain evidence="1 2">CBK3Z-3</strain>
    </source>
</reference>
<sequence>MFFALAPLVIAGGCAKEGQIDPSGGITAMRSACPEVGVPAGTGDITLFNPKDSRLASAIDVTATITNVRAACNDSGDQVVSQVTFDIEARRSDTSAARDVTFPYFITVVRGGTAVTAKRVAQASVHFAAGQARAQVSAQGSSVIARSAATLPQDVRDKITQKRKAGDENAAVDPLSDPAVRSAVARATFETLVGFQLTSDQLKYNLTR</sequence>
<evidence type="ECO:0008006" key="3">
    <source>
        <dbReference type="Google" id="ProtNLM"/>
    </source>
</evidence>
<dbReference type="RefSeq" id="WP_219238690.1">
    <property type="nucleotide sequence ID" value="NZ_JAHWZX010000010.1"/>
</dbReference>
<protein>
    <recommendedName>
        <fullName evidence="3">Lipoprotein</fullName>
    </recommendedName>
</protein>
<gene>
    <name evidence="1" type="ORF">KY084_11465</name>
</gene>
<dbReference type="EMBL" id="JAHWZX010000010">
    <property type="protein sequence ID" value="MBW4331485.1"/>
    <property type="molecule type" value="Genomic_DNA"/>
</dbReference>